<proteinExistence type="predicted"/>
<feature type="non-terminal residue" evidence="3">
    <location>
        <position position="341"/>
    </location>
</feature>
<feature type="domain" description="WYL" evidence="1">
    <location>
        <begin position="172"/>
        <end position="240"/>
    </location>
</feature>
<protein>
    <submittedName>
        <fullName evidence="3">Uncharacterized protein</fullName>
    </submittedName>
</protein>
<dbReference type="InterPro" id="IPR057727">
    <property type="entry name" value="WCX_dom"/>
</dbReference>
<evidence type="ECO:0000259" key="2">
    <source>
        <dbReference type="Pfam" id="PF25583"/>
    </source>
</evidence>
<feature type="domain" description="WCX" evidence="2">
    <location>
        <begin position="269"/>
        <end position="340"/>
    </location>
</feature>
<dbReference type="InterPro" id="IPR051534">
    <property type="entry name" value="CBASS_pafABC_assoc_protein"/>
</dbReference>
<dbReference type="AlphaFoldDB" id="A0A382DJS4"/>
<sequence length="341" mass="39761">MARKKTKYDLSKIEKKKTKPNHFETIKRTRSIIRMMNQTPKTSKQIYNKLIDQGFDISERTVLRDMQFLPEEFPESVYVLDEAKPYTYRLPKGTPKDSAMNPKEAVCLQLAKDYLNPILPPGALDPITPYFKEAEVILGQQQTDVRMKNWRKKVLTLNEGFNLEPAKIKEGILESIHEGLWQGRVIKVQYRSKNKTQASEYSLHPCGLVYRGRISYLICSFENDTKNFIYLPLQRFEAIEITTEKSVHKDKDVRTVARSLVGFKRNPSKISIKLKFTNFAGSHLLETPISKHQTIAKTKDNYYLVTDKVEDDMELRFWIRAFGDEVEVIKPKSLRKEFKAM</sequence>
<dbReference type="PANTHER" id="PTHR34580">
    <property type="match status" value="1"/>
</dbReference>
<dbReference type="Pfam" id="PF25583">
    <property type="entry name" value="WCX"/>
    <property type="match status" value="1"/>
</dbReference>
<evidence type="ECO:0000313" key="3">
    <source>
        <dbReference type="EMBL" id="SVB37863.1"/>
    </source>
</evidence>
<accession>A0A382DJS4</accession>
<name>A0A382DJS4_9ZZZZ</name>
<dbReference type="InterPro" id="IPR026881">
    <property type="entry name" value="WYL_dom"/>
</dbReference>
<reference evidence="3" key="1">
    <citation type="submission" date="2018-05" db="EMBL/GenBank/DDBJ databases">
        <authorList>
            <person name="Lanie J.A."/>
            <person name="Ng W.-L."/>
            <person name="Kazmierczak K.M."/>
            <person name="Andrzejewski T.M."/>
            <person name="Davidsen T.M."/>
            <person name="Wayne K.J."/>
            <person name="Tettelin H."/>
            <person name="Glass J.I."/>
            <person name="Rusch D."/>
            <person name="Podicherti R."/>
            <person name="Tsui H.-C.T."/>
            <person name="Winkler M.E."/>
        </authorList>
    </citation>
    <scope>NUCLEOTIDE SEQUENCE</scope>
</reference>
<dbReference type="Pfam" id="PF13280">
    <property type="entry name" value="WYL"/>
    <property type="match status" value="1"/>
</dbReference>
<gene>
    <name evidence="3" type="ORF">METZ01_LOCUS190717</name>
</gene>
<dbReference type="EMBL" id="UINC01039417">
    <property type="protein sequence ID" value="SVB37863.1"/>
    <property type="molecule type" value="Genomic_DNA"/>
</dbReference>
<organism evidence="3">
    <name type="scientific">marine metagenome</name>
    <dbReference type="NCBI Taxonomy" id="408172"/>
    <lineage>
        <taxon>unclassified sequences</taxon>
        <taxon>metagenomes</taxon>
        <taxon>ecological metagenomes</taxon>
    </lineage>
</organism>
<evidence type="ECO:0000259" key="1">
    <source>
        <dbReference type="Pfam" id="PF13280"/>
    </source>
</evidence>
<dbReference type="PANTHER" id="PTHR34580:SF1">
    <property type="entry name" value="PROTEIN PAFC"/>
    <property type="match status" value="1"/>
</dbReference>
<dbReference type="PROSITE" id="PS52050">
    <property type="entry name" value="WYL"/>
    <property type="match status" value="1"/>
</dbReference>